<keyword evidence="3 5" id="KW-0808">Transferase</keyword>
<dbReference type="InterPro" id="IPR013123">
    <property type="entry name" value="SpoU_subst-bd"/>
</dbReference>
<dbReference type="SUPFAM" id="SSF75217">
    <property type="entry name" value="alpha/beta knot"/>
    <property type="match status" value="1"/>
</dbReference>
<dbReference type="GO" id="GO:0008173">
    <property type="term" value="F:RNA methyltransferase activity"/>
    <property type="evidence" value="ECO:0007669"/>
    <property type="project" value="InterPro"/>
</dbReference>
<dbReference type="AlphaFoldDB" id="A0A3E0K8L8"/>
<dbReference type="InterPro" id="IPR029026">
    <property type="entry name" value="tRNA_m1G_MTases_N"/>
</dbReference>
<dbReference type="SUPFAM" id="SSF55315">
    <property type="entry name" value="L30e-like"/>
    <property type="match status" value="1"/>
</dbReference>
<evidence type="ECO:0000256" key="3">
    <source>
        <dbReference type="ARBA" id="ARBA00022679"/>
    </source>
</evidence>
<reference evidence="5 6" key="1">
    <citation type="submission" date="2018-03" db="EMBL/GenBank/DDBJ databases">
        <authorList>
            <person name="Keele B.F."/>
        </authorList>
    </citation>
    <scope>NUCLEOTIDE SEQUENCE [LARGE SCALE GENOMIC DNA]</scope>
    <source>
        <strain evidence="5">ZCTH4_d</strain>
    </source>
</reference>
<sequence length="258" mass="28376">MKGGVFLGEWIIGKNPVLESLKGRREIHKIWVAEGSQKSARPVIRLAKENNVPVQIVPKNKLDEMAEGNHQGIVAQAAAYRYYEPDDLLEEAKKRGELPFLLLLDEIEDPRNLGSIMRTADAAGVHGVIIPKRRSAGLTETVAKASAGAIEYVRVARVTNLARTIDQLKEKGIWIAGMDAEGETDYRLFDGKMPVALVIGNEGRGLGRLIKEKCDFLLRLPMAGHVSSLNASVAAGIMMYEIFRKRSPGVPEDGMAHR</sequence>
<evidence type="ECO:0000259" key="4">
    <source>
        <dbReference type="SMART" id="SM00967"/>
    </source>
</evidence>
<proteinExistence type="inferred from homology"/>
<dbReference type="InterPro" id="IPR029064">
    <property type="entry name" value="Ribosomal_eL30-like_sf"/>
</dbReference>
<gene>
    <name evidence="5" type="ORF">C6P37_00680</name>
</gene>
<accession>A0A3E0K8L8</accession>
<evidence type="ECO:0000256" key="2">
    <source>
        <dbReference type="ARBA" id="ARBA00022603"/>
    </source>
</evidence>
<organism evidence="5 6">
    <name type="scientific">Caldibacillus debilis</name>
    <dbReference type="NCBI Taxonomy" id="301148"/>
    <lineage>
        <taxon>Bacteria</taxon>
        <taxon>Bacillati</taxon>
        <taxon>Bacillota</taxon>
        <taxon>Bacilli</taxon>
        <taxon>Bacillales</taxon>
        <taxon>Bacillaceae</taxon>
        <taxon>Caldibacillus</taxon>
    </lineage>
</organism>
<dbReference type="Gene3D" id="3.40.1280.10">
    <property type="match status" value="1"/>
</dbReference>
<comment type="caution">
    <text evidence="5">The sequence shown here is derived from an EMBL/GenBank/DDBJ whole genome shotgun (WGS) entry which is preliminary data.</text>
</comment>
<dbReference type="GO" id="GO:0032259">
    <property type="term" value="P:methylation"/>
    <property type="evidence" value="ECO:0007669"/>
    <property type="project" value="UniProtKB-KW"/>
</dbReference>
<dbReference type="GO" id="GO:0003723">
    <property type="term" value="F:RNA binding"/>
    <property type="evidence" value="ECO:0007669"/>
    <property type="project" value="InterPro"/>
</dbReference>
<dbReference type="InterPro" id="IPR029028">
    <property type="entry name" value="Alpha/beta_knot_MTases"/>
</dbReference>
<feature type="domain" description="RNA 2-O ribose methyltransferase substrate binding" evidence="4">
    <location>
        <begin position="10"/>
        <end position="83"/>
    </location>
</feature>
<name>A0A3E0K8L8_9BACI</name>
<evidence type="ECO:0000313" key="5">
    <source>
        <dbReference type="EMBL" id="REJ31475.1"/>
    </source>
</evidence>
<dbReference type="PANTHER" id="PTHR46429">
    <property type="entry name" value="23S RRNA (GUANOSINE-2'-O-)-METHYLTRANSFERASE RLMB"/>
    <property type="match status" value="1"/>
</dbReference>
<protein>
    <submittedName>
        <fullName evidence="5">23S rRNA (Guanosine(2251)-2'-O)-methyltransferase RlmB</fullName>
    </submittedName>
</protein>
<dbReference type="EMBL" id="QEWE01000004">
    <property type="protein sequence ID" value="REJ31475.1"/>
    <property type="molecule type" value="Genomic_DNA"/>
</dbReference>
<comment type="similarity">
    <text evidence="1">Belongs to the class IV-like SAM-binding methyltransferase superfamily. RNA methyltransferase TrmH family.</text>
</comment>
<dbReference type="Pfam" id="PF00588">
    <property type="entry name" value="SpoU_methylase"/>
    <property type="match status" value="1"/>
</dbReference>
<dbReference type="CDD" id="cd18103">
    <property type="entry name" value="SpoU-like_RlmB"/>
    <property type="match status" value="1"/>
</dbReference>
<dbReference type="Proteomes" id="UP000257014">
    <property type="component" value="Unassembled WGS sequence"/>
</dbReference>
<dbReference type="Gene3D" id="3.30.1330.30">
    <property type="match status" value="1"/>
</dbReference>
<evidence type="ECO:0000256" key="1">
    <source>
        <dbReference type="ARBA" id="ARBA00007228"/>
    </source>
</evidence>
<dbReference type="PANTHER" id="PTHR46429:SF1">
    <property type="entry name" value="23S RRNA (GUANOSINE-2'-O-)-METHYLTRANSFERASE RLMB"/>
    <property type="match status" value="1"/>
</dbReference>
<evidence type="ECO:0000313" key="6">
    <source>
        <dbReference type="Proteomes" id="UP000257014"/>
    </source>
</evidence>
<dbReference type="RefSeq" id="WP_276642219.1">
    <property type="nucleotide sequence ID" value="NZ_QEWE01000004.1"/>
</dbReference>
<dbReference type="NCBIfam" id="TIGR00186">
    <property type="entry name" value="rRNA_methyl_3"/>
    <property type="match status" value="1"/>
</dbReference>
<dbReference type="FunFam" id="3.40.1280.10:FF:000008">
    <property type="entry name" value="Group 3 RNA methyltransferase TrmH"/>
    <property type="match status" value="1"/>
</dbReference>
<dbReference type="SMART" id="SM00967">
    <property type="entry name" value="SpoU_sub_bind"/>
    <property type="match status" value="1"/>
</dbReference>
<dbReference type="InterPro" id="IPR004441">
    <property type="entry name" value="rRNA_MeTrfase_TrmH"/>
</dbReference>
<dbReference type="InterPro" id="IPR001537">
    <property type="entry name" value="SpoU_MeTrfase"/>
</dbReference>
<dbReference type="GO" id="GO:0006396">
    <property type="term" value="P:RNA processing"/>
    <property type="evidence" value="ECO:0007669"/>
    <property type="project" value="InterPro"/>
</dbReference>
<keyword evidence="2 5" id="KW-0489">Methyltransferase</keyword>
<dbReference type="Pfam" id="PF08032">
    <property type="entry name" value="SpoU_sub_bind"/>
    <property type="match status" value="1"/>
</dbReference>
<dbReference type="GO" id="GO:0005829">
    <property type="term" value="C:cytosol"/>
    <property type="evidence" value="ECO:0007669"/>
    <property type="project" value="TreeGrafter"/>
</dbReference>